<dbReference type="EMBL" id="CAEZTV010000075">
    <property type="protein sequence ID" value="CAB4581001.1"/>
    <property type="molecule type" value="Genomic_DNA"/>
</dbReference>
<dbReference type="AlphaFoldDB" id="A0A6J6EWT0"/>
<name>A0A6J6EWT0_9ZZZZ</name>
<accession>A0A6J6EWT0</accession>
<reference evidence="1" key="1">
    <citation type="submission" date="2020-05" db="EMBL/GenBank/DDBJ databases">
        <authorList>
            <person name="Chiriac C."/>
            <person name="Salcher M."/>
            <person name="Ghai R."/>
            <person name="Kavagutti S V."/>
        </authorList>
    </citation>
    <scope>NUCLEOTIDE SEQUENCE</scope>
</reference>
<gene>
    <name evidence="1" type="ORF">UFOPK1747_00568</name>
</gene>
<protein>
    <submittedName>
        <fullName evidence="1">Unannotated protein</fullName>
    </submittedName>
</protein>
<evidence type="ECO:0000313" key="1">
    <source>
        <dbReference type="EMBL" id="CAB4581001.1"/>
    </source>
</evidence>
<sequence>MLQRFLQVAGVTGLTTSANTDVSTIIATEPESLKIQSTCSALDVS</sequence>
<organism evidence="1">
    <name type="scientific">freshwater metagenome</name>
    <dbReference type="NCBI Taxonomy" id="449393"/>
    <lineage>
        <taxon>unclassified sequences</taxon>
        <taxon>metagenomes</taxon>
        <taxon>ecological metagenomes</taxon>
    </lineage>
</organism>
<proteinExistence type="predicted"/>